<evidence type="ECO:0000313" key="2">
    <source>
        <dbReference type="EMBL" id="KAK7464928.1"/>
    </source>
</evidence>
<sequence length="355" mass="40264">MALQTEKISKKSGTRLTKLLGLPYSAFIVVFVFMEYVAKTTLAANGAVSGVKAKCHSNVSGSGSWSNPNQAWCLAKNFFLIPVPDLCGRDLEFFTYVNIIIVPLYLMFINNANRIRPLPKVISYPWVNGLATLAFLASAFLPLYSIIFILGGAAHAVQPSGARRYDYAVNKRVAESIIFAFLIGYVIPTTNFHLNPTPTTYTWWFWFHPYQSALRMLYQWIMPKTNEIDTKLMKRMWAVFFVMSGLTHLYFLIVKGPVGLVMMLRPPLISFTSVPSPTWILDLFQWDWTITWVSPTLLLYTIVEGRKEWVNLLMWMTIGIPLFGPGGFFSAVMLWREIRLTSGLDPKGLGEGKEK</sequence>
<keyword evidence="1" id="KW-1133">Transmembrane helix</keyword>
<comment type="caution">
    <text evidence="2">The sequence shown here is derived from an EMBL/GenBank/DDBJ whole genome shotgun (WGS) entry which is preliminary data.</text>
</comment>
<evidence type="ECO:0008006" key="4">
    <source>
        <dbReference type="Google" id="ProtNLM"/>
    </source>
</evidence>
<organism evidence="2 3">
    <name type="scientific">Marasmiellus scandens</name>
    <dbReference type="NCBI Taxonomy" id="2682957"/>
    <lineage>
        <taxon>Eukaryota</taxon>
        <taxon>Fungi</taxon>
        <taxon>Dikarya</taxon>
        <taxon>Basidiomycota</taxon>
        <taxon>Agaricomycotina</taxon>
        <taxon>Agaricomycetes</taxon>
        <taxon>Agaricomycetidae</taxon>
        <taxon>Agaricales</taxon>
        <taxon>Marasmiineae</taxon>
        <taxon>Omphalotaceae</taxon>
        <taxon>Marasmiellus</taxon>
    </lineage>
</organism>
<gene>
    <name evidence="2" type="ORF">VKT23_006136</name>
</gene>
<protein>
    <recommendedName>
        <fullName evidence="4">Wax synthase domain-containing protein</fullName>
    </recommendedName>
</protein>
<dbReference type="EMBL" id="JBANRG010000007">
    <property type="protein sequence ID" value="KAK7464928.1"/>
    <property type="molecule type" value="Genomic_DNA"/>
</dbReference>
<keyword evidence="3" id="KW-1185">Reference proteome</keyword>
<feature type="transmembrane region" description="Helical" evidence="1">
    <location>
        <begin position="93"/>
        <end position="110"/>
    </location>
</feature>
<name>A0ABR1JTT7_9AGAR</name>
<keyword evidence="1" id="KW-0472">Membrane</keyword>
<accession>A0ABR1JTT7</accession>
<feature type="transmembrane region" description="Helical" evidence="1">
    <location>
        <begin position="130"/>
        <end position="152"/>
    </location>
</feature>
<feature type="transmembrane region" description="Helical" evidence="1">
    <location>
        <begin position="173"/>
        <end position="194"/>
    </location>
</feature>
<reference evidence="2 3" key="1">
    <citation type="submission" date="2024-01" db="EMBL/GenBank/DDBJ databases">
        <title>A draft genome for the cacao thread blight pathogen Marasmiellus scandens.</title>
        <authorList>
            <person name="Baruah I.K."/>
            <person name="Leung J."/>
            <person name="Bukari Y."/>
            <person name="Amoako-Attah I."/>
            <person name="Meinhardt L.W."/>
            <person name="Bailey B.A."/>
            <person name="Cohen S.P."/>
        </authorList>
    </citation>
    <scope>NUCLEOTIDE SEQUENCE [LARGE SCALE GENOMIC DNA]</scope>
    <source>
        <strain evidence="2 3">GH-19</strain>
    </source>
</reference>
<feature type="transmembrane region" description="Helical" evidence="1">
    <location>
        <begin position="312"/>
        <end position="335"/>
    </location>
</feature>
<evidence type="ECO:0000256" key="1">
    <source>
        <dbReference type="SAM" id="Phobius"/>
    </source>
</evidence>
<dbReference type="Proteomes" id="UP001498398">
    <property type="component" value="Unassembled WGS sequence"/>
</dbReference>
<proteinExistence type="predicted"/>
<keyword evidence="1" id="KW-0812">Transmembrane</keyword>
<feature type="transmembrane region" description="Helical" evidence="1">
    <location>
        <begin position="239"/>
        <end position="263"/>
    </location>
</feature>
<feature type="transmembrane region" description="Helical" evidence="1">
    <location>
        <begin position="20"/>
        <end position="38"/>
    </location>
</feature>
<evidence type="ECO:0000313" key="3">
    <source>
        <dbReference type="Proteomes" id="UP001498398"/>
    </source>
</evidence>